<organism evidence="14 15">
    <name type="scientific">Micrococcus terreus</name>
    <dbReference type="NCBI Taxonomy" id="574650"/>
    <lineage>
        <taxon>Bacteria</taxon>
        <taxon>Bacillati</taxon>
        <taxon>Actinomycetota</taxon>
        <taxon>Actinomycetes</taxon>
        <taxon>Micrococcales</taxon>
        <taxon>Micrococcaceae</taxon>
        <taxon>Micrococcus</taxon>
    </lineage>
</organism>
<dbReference type="OrthoDB" id="9809356at2"/>
<evidence type="ECO:0000256" key="3">
    <source>
        <dbReference type="ARBA" id="ARBA00013025"/>
    </source>
</evidence>
<dbReference type="GO" id="GO:0004326">
    <property type="term" value="F:tetrahydrofolylpolyglutamate synthase activity"/>
    <property type="evidence" value="ECO:0007669"/>
    <property type="project" value="UniProtKB-EC"/>
</dbReference>
<dbReference type="RefSeq" id="WP_091694197.1">
    <property type="nucleotide sequence ID" value="NZ_FPCG01000002.1"/>
</dbReference>
<accession>A0A1I7MG21</accession>
<evidence type="ECO:0000256" key="7">
    <source>
        <dbReference type="ARBA" id="ARBA00022840"/>
    </source>
</evidence>
<dbReference type="EMBL" id="FPCG01000002">
    <property type="protein sequence ID" value="SFV20881.1"/>
    <property type="molecule type" value="Genomic_DNA"/>
</dbReference>
<dbReference type="SUPFAM" id="SSF53623">
    <property type="entry name" value="MurD-like peptide ligases, catalytic domain"/>
    <property type="match status" value="1"/>
</dbReference>
<evidence type="ECO:0000256" key="10">
    <source>
        <dbReference type="ARBA" id="ARBA00047493"/>
    </source>
</evidence>
<evidence type="ECO:0000256" key="4">
    <source>
        <dbReference type="ARBA" id="ARBA00022598"/>
    </source>
</evidence>
<comment type="similarity">
    <text evidence="2">Belongs to the folylpolyglutamate synthase family.</text>
</comment>
<dbReference type="SUPFAM" id="SSF53244">
    <property type="entry name" value="MurD-like peptide ligases, peptide-binding domain"/>
    <property type="match status" value="1"/>
</dbReference>
<evidence type="ECO:0000256" key="2">
    <source>
        <dbReference type="ARBA" id="ARBA00008276"/>
    </source>
</evidence>
<dbReference type="STRING" id="574650.SAMN04487966_10265"/>
<evidence type="ECO:0000313" key="14">
    <source>
        <dbReference type="EMBL" id="SFV20881.1"/>
    </source>
</evidence>
<dbReference type="GO" id="GO:0005524">
    <property type="term" value="F:ATP binding"/>
    <property type="evidence" value="ECO:0007669"/>
    <property type="project" value="UniProtKB-KW"/>
</dbReference>
<evidence type="ECO:0000256" key="8">
    <source>
        <dbReference type="ARBA" id="ARBA00022842"/>
    </source>
</evidence>
<evidence type="ECO:0000313" key="15">
    <source>
        <dbReference type="Proteomes" id="UP000198881"/>
    </source>
</evidence>
<comment type="cofactor">
    <cofactor evidence="1">
        <name>Mg(2+)</name>
        <dbReference type="ChEBI" id="CHEBI:18420"/>
    </cofactor>
</comment>
<dbReference type="InterPro" id="IPR036565">
    <property type="entry name" value="Mur-like_cat_sf"/>
</dbReference>
<feature type="region of interest" description="Disordered" evidence="11">
    <location>
        <begin position="466"/>
        <end position="528"/>
    </location>
</feature>
<keyword evidence="7" id="KW-0067">ATP-binding</keyword>
<dbReference type="Proteomes" id="UP000198881">
    <property type="component" value="Unassembled WGS sequence"/>
</dbReference>
<dbReference type="PANTHER" id="PTHR11136">
    <property type="entry name" value="FOLYLPOLYGLUTAMATE SYNTHASE-RELATED"/>
    <property type="match status" value="1"/>
</dbReference>
<dbReference type="PANTHER" id="PTHR11136:SF0">
    <property type="entry name" value="DIHYDROFOLATE SYNTHETASE-RELATED"/>
    <property type="match status" value="1"/>
</dbReference>
<evidence type="ECO:0000256" key="5">
    <source>
        <dbReference type="ARBA" id="ARBA00022723"/>
    </source>
</evidence>
<keyword evidence="4" id="KW-0436">Ligase</keyword>
<dbReference type="GO" id="GO:0008841">
    <property type="term" value="F:dihydrofolate synthase activity"/>
    <property type="evidence" value="ECO:0007669"/>
    <property type="project" value="TreeGrafter"/>
</dbReference>
<feature type="domain" description="Mur ligase central" evidence="13">
    <location>
        <begin position="52"/>
        <end position="281"/>
    </location>
</feature>
<dbReference type="FunFam" id="3.40.1190.10:FF:000011">
    <property type="entry name" value="Folylpolyglutamate synthase/dihydrofolate synthase"/>
    <property type="match status" value="1"/>
</dbReference>
<evidence type="ECO:0000259" key="12">
    <source>
        <dbReference type="Pfam" id="PF02875"/>
    </source>
</evidence>
<dbReference type="AlphaFoldDB" id="A0A1I7MG21"/>
<keyword evidence="5" id="KW-0479">Metal-binding</keyword>
<evidence type="ECO:0000256" key="6">
    <source>
        <dbReference type="ARBA" id="ARBA00022741"/>
    </source>
</evidence>
<dbReference type="NCBIfam" id="TIGR01499">
    <property type="entry name" value="folC"/>
    <property type="match status" value="1"/>
</dbReference>
<sequence>MGQDAPASVREVYRDLLDRAPENRMEPRMAPLRRAMELLGEPQHAAPVIHLTGTNGKTSTARMIESALRAYGLRTGRYTSPHLSSVTERISVDGAPVDDETFVRTWNEILPMVEVVDAELEQAGENPLTYFEAVTVLGFAVFADAPVDVMILEVGLGGITDATNVADGQVSVVTPISLDHTDLLGDTPGEIAQEKAGIIKPGGFLVSAAQDPDAAQVLLDAAREANVPFRFEGVEFGVQSRAVAVGGQQVDVQGLAGSYNGLNLPLHGAHQAQNLAVAVAALEAFLGGGEQELDHELLQQGLAQVTSPGRLEVVRAAPTIVVDAAHNPAGLAATAAAVEEAFSFSRLVLVVGILQDKDALGMLQELYERFGDEVSDLCLTQSSSPRAIPAGELGQLALDAGWPEEDLYATESLPDALEWAVGRSEAVDSLDAGDPGLNAGTGGGVLVTGSITVIAEVRELLGAGAVETAPEQNQGRGGLGTVDVMPPDLGDLEELDLGLGLDEDDDDSDLFGDDEDTDDQKDHQEDRR</sequence>
<dbReference type="GO" id="GO:0046872">
    <property type="term" value="F:metal ion binding"/>
    <property type="evidence" value="ECO:0007669"/>
    <property type="project" value="UniProtKB-KW"/>
</dbReference>
<keyword evidence="15" id="KW-1185">Reference proteome</keyword>
<comment type="catalytic activity">
    <reaction evidence="10">
        <text>(6S)-5,6,7,8-tetrahydrofolyl-(gamma-L-Glu)(n) + L-glutamate + ATP = (6S)-5,6,7,8-tetrahydrofolyl-(gamma-L-Glu)(n+1) + ADP + phosphate + H(+)</text>
        <dbReference type="Rhea" id="RHEA:10580"/>
        <dbReference type="Rhea" id="RHEA-COMP:14738"/>
        <dbReference type="Rhea" id="RHEA-COMP:14740"/>
        <dbReference type="ChEBI" id="CHEBI:15378"/>
        <dbReference type="ChEBI" id="CHEBI:29985"/>
        <dbReference type="ChEBI" id="CHEBI:30616"/>
        <dbReference type="ChEBI" id="CHEBI:43474"/>
        <dbReference type="ChEBI" id="CHEBI:141005"/>
        <dbReference type="ChEBI" id="CHEBI:456216"/>
        <dbReference type="EC" id="6.3.2.17"/>
    </reaction>
</comment>
<evidence type="ECO:0000256" key="11">
    <source>
        <dbReference type="SAM" id="MobiDB-lite"/>
    </source>
</evidence>
<evidence type="ECO:0000256" key="1">
    <source>
        <dbReference type="ARBA" id="ARBA00001946"/>
    </source>
</evidence>
<evidence type="ECO:0000259" key="13">
    <source>
        <dbReference type="Pfam" id="PF08245"/>
    </source>
</evidence>
<proteinExistence type="inferred from homology"/>
<dbReference type="Gene3D" id="3.90.190.20">
    <property type="entry name" value="Mur ligase, C-terminal domain"/>
    <property type="match status" value="1"/>
</dbReference>
<dbReference type="Pfam" id="PF08245">
    <property type="entry name" value="Mur_ligase_M"/>
    <property type="match status" value="1"/>
</dbReference>
<reference evidence="14 15" key="1">
    <citation type="submission" date="2016-10" db="EMBL/GenBank/DDBJ databases">
        <authorList>
            <person name="de Groot N.N."/>
        </authorList>
    </citation>
    <scope>NUCLEOTIDE SEQUENCE [LARGE SCALE GENOMIC DNA]</scope>
    <source>
        <strain evidence="14 15">CGMCC 1.7054</strain>
    </source>
</reference>
<name>A0A1I7MG21_9MICC</name>
<keyword evidence="8" id="KW-0460">Magnesium</keyword>
<dbReference type="InterPro" id="IPR001645">
    <property type="entry name" value="Folylpolyglutamate_synth"/>
</dbReference>
<dbReference type="GO" id="GO:0005737">
    <property type="term" value="C:cytoplasm"/>
    <property type="evidence" value="ECO:0007669"/>
    <property type="project" value="TreeGrafter"/>
</dbReference>
<dbReference type="Pfam" id="PF02875">
    <property type="entry name" value="Mur_ligase_C"/>
    <property type="match status" value="1"/>
</dbReference>
<protein>
    <recommendedName>
        <fullName evidence="3">tetrahydrofolate synthase</fullName>
        <ecNumber evidence="3">6.3.2.17</ecNumber>
    </recommendedName>
    <alternativeName>
        <fullName evidence="9">Tetrahydrofolylpolyglutamate synthase</fullName>
    </alternativeName>
</protein>
<dbReference type="Gene3D" id="3.40.1190.10">
    <property type="entry name" value="Mur-like, catalytic domain"/>
    <property type="match status" value="1"/>
</dbReference>
<dbReference type="InterPro" id="IPR036615">
    <property type="entry name" value="Mur_ligase_C_dom_sf"/>
</dbReference>
<dbReference type="InterPro" id="IPR004101">
    <property type="entry name" value="Mur_ligase_C"/>
</dbReference>
<gene>
    <name evidence="14" type="ORF">SAMN04487966_10265</name>
</gene>
<keyword evidence="6" id="KW-0547">Nucleotide-binding</keyword>
<evidence type="ECO:0000256" key="9">
    <source>
        <dbReference type="ARBA" id="ARBA00030592"/>
    </source>
</evidence>
<dbReference type="InterPro" id="IPR013221">
    <property type="entry name" value="Mur_ligase_cen"/>
</dbReference>
<feature type="domain" description="Mur ligase C-terminal" evidence="12">
    <location>
        <begin position="309"/>
        <end position="425"/>
    </location>
</feature>
<feature type="compositionally biased region" description="Acidic residues" evidence="11">
    <location>
        <begin position="490"/>
        <end position="519"/>
    </location>
</feature>
<dbReference type="EC" id="6.3.2.17" evidence="3"/>